<evidence type="ECO:0000259" key="10">
    <source>
        <dbReference type="Pfam" id="PF00076"/>
    </source>
</evidence>
<feature type="domain" description="RRM" evidence="10">
    <location>
        <begin position="34"/>
        <end position="90"/>
    </location>
</feature>
<evidence type="ECO:0000256" key="8">
    <source>
        <dbReference type="ARBA" id="ARBA00023242"/>
    </source>
</evidence>
<evidence type="ECO:0000256" key="2">
    <source>
        <dbReference type="ARBA" id="ARBA00022499"/>
    </source>
</evidence>
<evidence type="ECO:0008006" key="14">
    <source>
        <dbReference type="Google" id="ProtNLM"/>
    </source>
</evidence>
<dbReference type="InterPro" id="IPR035979">
    <property type="entry name" value="RBD_domain_sf"/>
</dbReference>
<accession>A0A8C5K6M5</accession>
<dbReference type="GeneTree" id="ENSGT00940000153503"/>
<evidence type="ECO:0000256" key="6">
    <source>
        <dbReference type="ARBA" id="ARBA00022884"/>
    </source>
</evidence>
<organism evidence="12 13">
    <name type="scientific">Jaculus jaculus</name>
    <name type="common">Lesser Egyptian jerboa</name>
    <dbReference type="NCBI Taxonomy" id="51337"/>
    <lineage>
        <taxon>Eukaryota</taxon>
        <taxon>Metazoa</taxon>
        <taxon>Chordata</taxon>
        <taxon>Craniata</taxon>
        <taxon>Vertebrata</taxon>
        <taxon>Euteleostomi</taxon>
        <taxon>Mammalia</taxon>
        <taxon>Eutheria</taxon>
        <taxon>Euarchontoglires</taxon>
        <taxon>Glires</taxon>
        <taxon>Rodentia</taxon>
        <taxon>Myomorpha</taxon>
        <taxon>Dipodoidea</taxon>
        <taxon>Dipodidae</taxon>
        <taxon>Dipodinae</taxon>
        <taxon>Jaculus</taxon>
    </lineage>
</organism>
<keyword evidence="3" id="KW-0597">Phosphoprotein</keyword>
<reference evidence="12" key="2">
    <citation type="submission" date="2025-09" db="UniProtKB">
        <authorList>
            <consortium name="Ensembl"/>
        </authorList>
    </citation>
    <scope>IDENTIFICATION</scope>
</reference>
<dbReference type="InterPro" id="IPR012996">
    <property type="entry name" value="Znf_CHHC"/>
</dbReference>
<dbReference type="Ensembl" id="ENSJJAT00000011124.1">
    <property type="protein sequence ID" value="ENSJJAP00000004861.1"/>
    <property type="gene ID" value="ENSJJAG00000009857.1"/>
</dbReference>
<evidence type="ECO:0000256" key="3">
    <source>
        <dbReference type="ARBA" id="ARBA00022553"/>
    </source>
</evidence>
<dbReference type="Pfam" id="PF08080">
    <property type="entry name" value="zf-RNPHF"/>
    <property type="match status" value="1"/>
</dbReference>
<evidence type="ECO:0000256" key="7">
    <source>
        <dbReference type="ARBA" id="ARBA00022990"/>
    </source>
</evidence>
<sequence>MGHRYIEALKSNSVEIDWVPDTANDDFILLRGSPFGCSKEEIVQFFSGLEIVPNWMTLPEDFQGRSIGEAFVQFASQEITEKTLKKHKERIRQSRAEVQTHYDPPQKLIAMQCPGPYDRPGAGRRRADFERMRRGTYGEGYGGYNDCGGYNDGYVLNYCFSGMSGHRYGDGWSNFQSTIGHCVHMRELPYRATENEICNFFSLLNPIRVHIEIGPDGRITGEADFAFAIHEGAVAAMAKEKANIYTEFFLNSTSGANGGADGSQMMGGLGFCNLCSYGGPTHQQLSGGYGGDYGSQSSMSGYDQVLQEISSDYQSNFA</sequence>
<dbReference type="InterPro" id="IPR050666">
    <property type="entry name" value="ESRP"/>
</dbReference>
<keyword evidence="7" id="KW-0007">Acetylation</keyword>
<dbReference type="Pfam" id="PF00076">
    <property type="entry name" value="RRM_1"/>
    <property type="match status" value="1"/>
</dbReference>
<evidence type="ECO:0000256" key="4">
    <source>
        <dbReference type="ARBA" id="ARBA00022737"/>
    </source>
</evidence>
<dbReference type="PANTHER" id="PTHR13976">
    <property type="entry name" value="HETEROGENEOUS NUCLEAR RIBONUCLEOPROTEIN-RELATED"/>
    <property type="match status" value="1"/>
</dbReference>
<comment type="subcellular location">
    <subcellularLocation>
        <location evidence="1">Nucleus</location>
        <location evidence="1">Nucleoplasm</location>
    </subcellularLocation>
</comment>
<dbReference type="InterPro" id="IPR000504">
    <property type="entry name" value="RRM_dom"/>
</dbReference>
<keyword evidence="4" id="KW-0677">Repeat</keyword>
<dbReference type="InterPro" id="IPR012677">
    <property type="entry name" value="Nucleotide-bd_a/b_plait_sf"/>
</dbReference>
<keyword evidence="8" id="KW-0539">Nucleus</keyword>
<evidence type="ECO:0000256" key="5">
    <source>
        <dbReference type="ARBA" id="ARBA00022843"/>
    </source>
</evidence>
<dbReference type="Proteomes" id="UP000694385">
    <property type="component" value="Unassembled WGS sequence"/>
</dbReference>
<reference evidence="12" key="1">
    <citation type="submission" date="2025-08" db="UniProtKB">
        <authorList>
            <consortium name="Ensembl"/>
        </authorList>
    </citation>
    <scope>IDENTIFICATION</scope>
</reference>
<keyword evidence="6" id="KW-0694">RNA-binding</keyword>
<keyword evidence="13" id="KW-1185">Reference proteome</keyword>
<dbReference type="GO" id="GO:0005654">
    <property type="term" value="C:nucleoplasm"/>
    <property type="evidence" value="ECO:0007669"/>
    <property type="project" value="UniProtKB-SubCell"/>
</dbReference>
<evidence type="ECO:0000256" key="9">
    <source>
        <dbReference type="ARBA" id="ARBA00023274"/>
    </source>
</evidence>
<keyword evidence="5" id="KW-0832">Ubl conjugation</keyword>
<evidence type="ECO:0000256" key="1">
    <source>
        <dbReference type="ARBA" id="ARBA00004642"/>
    </source>
</evidence>
<dbReference type="GO" id="GO:1990904">
    <property type="term" value="C:ribonucleoprotein complex"/>
    <property type="evidence" value="ECO:0007669"/>
    <property type="project" value="UniProtKB-KW"/>
</dbReference>
<feature type="domain" description="Zinc finger CHHC-type" evidence="11">
    <location>
        <begin position="156"/>
        <end position="182"/>
    </location>
</feature>
<keyword evidence="2" id="KW-1017">Isopeptide bond</keyword>
<dbReference type="AlphaFoldDB" id="A0A8C5K6M5"/>
<dbReference type="GO" id="GO:0003723">
    <property type="term" value="F:RNA binding"/>
    <property type="evidence" value="ECO:0007669"/>
    <property type="project" value="UniProtKB-KW"/>
</dbReference>
<dbReference type="Gene3D" id="3.30.70.330">
    <property type="match status" value="2"/>
</dbReference>
<dbReference type="SUPFAM" id="SSF54928">
    <property type="entry name" value="RNA-binding domain, RBD"/>
    <property type="match status" value="2"/>
</dbReference>
<evidence type="ECO:0000259" key="11">
    <source>
        <dbReference type="Pfam" id="PF08080"/>
    </source>
</evidence>
<protein>
    <recommendedName>
        <fullName evidence="14">RRM domain-containing protein</fullName>
    </recommendedName>
</protein>
<keyword evidence="9" id="KW-0687">Ribonucleoprotein</keyword>
<evidence type="ECO:0000313" key="13">
    <source>
        <dbReference type="Proteomes" id="UP000694385"/>
    </source>
</evidence>
<evidence type="ECO:0000313" key="12">
    <source>
        <dbReference type="Ensembl" id="ENSJJAP00000004861.1"/>
    </source>
</evidence>
<name>A0A8C5K6M5_JACJA</name>
<proteinExistence type="predicted"/>